<feature type="transmembrane region" description="Helical" evidence="1">
    <location>
        <begin position="38"/>
        <end position="62"/>
    </location>
</feature>
<organism evidence="2 3">
    <name type="scientific">Candidatus Brocadia fulgida</name>
    <dbReference type="NCBI Taxonomy" id="380242"/>
    <lineage>
        <taxon>Bacteria</taxon>
        <taxon>Pseudomonadati</taxon>
        <taxon>Planctomycetota</taxon>
        <taxon>Candidatus Brocadiia</taxon>
        <taxon>Candidatus Brocadiales</taxon>
        <taxon>Candidatus Brocadiaceae</taxon>
        <taxon>Candidatus Brocadia</taxon>
    </lineage>
</organism>
<keyword evidence="1" id="KW-0812">Transmembrane</keyword>
<keyword evidence="1" id="KW-1133">Transmembrane helix</keyword>
<name>A0A0M2UY92_9BACT</name>
<sequence length="474" mass="54582">MNEKPRPFVRMIIACLFFFIAVTLNIFLPRYWHTIPEIVKHLLLVFSAIMCVHIMEYAYLWWEIFGHIRNILKETLQATHQLIDDNRNALEKSLQTTNRLIGSAAIIGLKNVYSSRKDVKGDIYDAIENAEKRVWLLGITASENILLDELLSTLNNKLADGLDVRILLLDALRSSAVFRTLLESTAHEAAKIVNADRTDTHLTDDPYFHQRLYSDFTHVCDRLGSYPRISATVRFYTQTPACWMMIVDNSAHFQPYTFGRSANKHSANLCTGANMPVFKFQMQENGRPFEILEDNFQKLWLTSNLDLFHIEARIANRNRIISDVFHDNSQWFKHVYEALYVQKGAMQFTGDRRKFPRQSWDGVQSLLKVCLPNCQTPIKASLCDYSREGAAIKLDALNHPLKMGDIVTLQNTLPSEPRPENFIIAHFLKRNQFIIRRIINDSQPVIGLQIVSEGERRDEQDHFNGITTASHSLS</sequence>
<dbReference type="EMBL" id="LAQJ01000139">
    <property type="protein sequence ID" value="KKO19936.1"/>
    <property type="molecule type" value="Genomic_DNA"/>
</dbReference>
<keyword evidence="3" id="KW-1185">Reference proteome</keyword>
<evidence type="ECO:0000256" key="1">
    <source>
        <dbReference type="SAM" id="Phobius"/>
    </source>
</evidence>
<dbReference type="Proteomes" id="UP000034954">
    <property type="component" value="Unassembled WGS sequence"/>
</dbReference>
<comment type="caution">
    <text evidence="2">The sequence shown here is derived from an EMBL/GenBank/DDBJ whole genome shotgun (WGS) entry which is preliminary data.</text>
</comment>
<keyword evidence="1" id="KW-0472">Membrane</keyword>
<reference evidence="2 3" key="1">
    <citation type="journal article" date="2013" name="BMC Microbiol.">
        <title>Identification of the type II cytochrome c maturation pathway in anammox bacteria by comparative genomics.</title>
        <authorList>
            <person name="Ferousi C."/>
            <person name="Speth D.R."/>
            <person name="Reimann J."/>
            <person name="Op den Camp H.J."/>
            <person name="Allen J.W."/>
            <person name="Keltjens J.T."/>
            <person name="Jetten M.S."/>
        </authorList>
    </citation>
    <scope>NUCLEOTIDE SEQUENCE [LARGE SCALE GENOMIC DNA]</scope>
    <source>
        <strain evidence="2">RU1</strain>
    </source>
</reference>
<dbReference type="AlphaFoldDB" id="A0A0M2UY92"/>
<proteinExistence type="predicted"/>
<evidence type="ECO:0000313" key="3">
    <source>
        <dbReference type="Proteomes" id="UP000034954"/>
    </source>
</evidence>
<feature type="transmembrane region" description="Helical" evidence="1">
    <location>
        <begin position="12"/>
        <end position="32"/>
    </location>
</feature>
<evidence type="ECO:0000313" key="2">
    <source>
        <dbReference type="EMBL" id="KKO19936.1"/>
    </source>
</evidence>
<protein>
    <recommendedName>
        <fullName evidence="4">PilZ domain-containing protein</fullName>
    </recommendedName>
</protein>
<accession>A0A0M2UY92</accession>
<dbReference type="SUPFAM" id="SSF56024">
    <property type="entry name" value="Phospholipase D/nuclease"/>
    <property type="match status" value="1"/>
</dbReference>
<evidence type="ECO:0008006" key="4">
    <source>
        <dbReference type="Google" id="ProtNLM"/>
    </source>
</evidence>
<gene>
    <name evidence="2" type="ORF">BROFUL_01328</name>
</gene>